<dbReference type="InterPro" id="IPR036097">
    <property type="entry name" value="HisK_dim/P_sf"/>
</dbReference>
<dbReference type="SUPFAM" id="SSF47384">
    <property type="entry name" value="Homodimeric domain of signal transducing histidine kinase"/>
    <property type="match status" value="1"/>
</dbReference>
<evidence type="ECO:0000256" key="1">
    <source>
        <dbReference type="ARBA" id="ARBA00000085"/>
    </source>
</evidence>
<name>A0A4R2GXA3_9HYPH</name>
<feature type="transmembrane region" description="Helical" evidence="10">
    <location>
        <begin position="21"/>
        <end position="41"/>
    </location>
</feature>
<dbReference type="EC" id="2.7.13.3" evidence="3"/>
<keyword evidence="10" id="KW-0472">Membrane</keyword>
<sequence length="440" mass="48160">MKVAAHPEDLANRQNLLLLIHLRWIAACGQVATILLVHFWLGVRLPLADMLAVVGFLVCVNLVSVWRSRRQKGISSSGLFLELLVDVAALTLQLYLSGGAANPFIFLFLLQLMLGLVLLQAWAVWALVVITSLCFIWLMFSHRDMIMPAGQGEVAFFRLHLQGMFLCFVLAAALLAIFVGRIQRNLRARDAGLAELRQRSAEEEHIVRIGLLASGAAHELGTPLSTQTVILDDWRRAPAFRDDPAMMEELGEMQEQLDRCKAIVSSILTASGEVRGEGAAHTRLSTFINDTVGEWIASRKPAHFSFAGLEGPDCPIVTDMALRQMAFNVLDNALEASPQLVRLRVRNSGQQLEIEVSDAGPGFSGQMLQALGLPYHSTKGRPGSGLGLFLVSNVVRQLGGHLDAYNRAEGGACVRMTLPLTALTFGPPASRDTERRFHGN</sequence>
<dbReference type="OrthoDB" id="9785252at2"/>
<comment type="catalytic activity">
    <reaction evidence="1">
        <text>ATP + protein L-histidine = ADP + protein N-phospho-L-histidine.</text>
        <dbReference type="EC" id="2.7.13.3"/>
    </reaction>
</comment>
<dbReference type="PRINTS" id="PR00344">
    <property type="entry name" value="BCTRLSENSOR"/>
</dbReference>
<evidence type="ECO:0000256" key="10">
    <source>
        <dbReference type="SAM" id="Phobius"/>
    </source>
</evidence>
<evidence type="ECO:0000256" key="9">
    <source>
        <dbReference type="ARBA" id="ARBA00022840"/>
    </source>
</evidence>
<dbReference type="PANTHER" id="PTHR44936:SF10">
    <property type="entry name" value="SENSOR PROTEIN RSTB"/>
    <property type="match status" value="1"/>
</dbReference>
<dbReference type="Gene3D" id="1.10.287.130">
    <property type="match status" value="1"/>
</dbReference>
<keyword evidence="4" id="KW-1003">Cell membrane</keyword>
<feature type="transmembrane region" description="Helical" evidence="10">
    <location>
        <begin position="47"/>
        <end position="66"/>
    </location>
</feature>
<keyword evidence="7" id="KW-0547">Nucleotide-binding</keyword>
<feature type="transmembrane region" description="Helical" evidence="10">
    <location>
        <begin position="124"/>
        <end position="140"/>
    </location>
</feature>
<dbReference type="Proteomes" id="UP000294881">
    <property type="component" value="Unassembled WGS sequence"/>
</dbReference>
<dbReference type="EMBL" id="SLWL01000002">
    <property type="protein sequence ID" value="TCO15095.1"/>
    <property type="molecule type" value="Genomic_DNA"/>
</dbReference>
<dbReference type="InterPro" id="IPR005467">
    <property type="entry name" value="His_kinase_dom"/>
</dbReference>
<keyword evidence="5" id="KW-0597">Phosphoprotein</keyword>
<keyword evidence="9" id="KW-0067">ATP-binding</keyword>
<dbReference type="InterPro" id="IPR036890">
    <property type="entry name" value="HATPase_C_sf"/>
</dbReference>
<organism evidence="12 13">
    <name type="scientific">Camelimonas lactis</name>
    <dbReference type="NCBI Taxonomy" id="659006"/>
    <lineage>
        <taxon>Bacteria</taxon>
        <taxon>Pseudomonadati</taxon>
        <taxon>Pseudomonadota</taxon>
        <taxon>Alphaproteobacteria</taxon>
        <taxon>Hyphomicrobiales</taxon>
        <taxon>Chelatococcaceae</taxon>
        <taxon>Camelimonas</taxon>
    </lineage>
</organism>
<evidence type="ECO:0000256" key="2">
    <source>
        <dbReference type="ARBA" id="ARBA00004651"/>
    </source>
</evidence>
<dbReference type="SUPFAM" id="SSF55874">
    <property type="entry name" value="ATPase domain of HSP90 chaperone/DNA topoisomerase II/histidine kinase"/>
    <property type="match status" value="1"/>
</dbReference>
<reference evidence="12 13" key="1">
    <citation type="submission" date="2019-03" db="EMBL/GenBank/DDBJ databases">
        <title>Genomic Encyclopedia of Type Strains, Phase IV (KMG-IV): sequencing the most valuable type-strain genomes for metagenomic binning, comparative biology and taxonomic classification.</title>
        <authorList>
            <person name="Goeker M."/>
        </authorList>
    </citation>
    <scope>NUCLEOTIDE SEQUENCE [LARGE SCALE GENOMIC DNA]</scope>
    <source>
        <strain evidence="12 13">DSM 22958</strain>
    </source>
</reference>
<dbReference type="SMART" id="SM00387">
    <property type="entry name" value="HATPase_c"/>
    <property type="match status" value="1"/>
</dbReference>
<feature type="transmembrane region" description="Helical" evidence="10">
    <location>
        <begin position="102"/>
        <end position="119"/>
    </location>
</feature>
<accession>A0A4R2GXA3</accession>
<dbReference type="GO" id="GO:0005886">
    <property type="term" value="C:plasma membrane"/>
    <property type="evidence" value="ECO:0007669"/>
    <property type="project" value="UniProtKB-SubCell"/>
</dbReference>
<feature type="domain" description="Histidine kinase" evidence="11">
    <location>
        <begin position="215"/>
        <end position="422"/>
    </location>
</feature>
<evidence type="ECO:0000256" key="8">
    <source>
        <dbReference type="ARBA" id="ARBA00022777"/>
    </source>
</evidence>
<evidence type="ECO:0000313" key="13">
    <source>
        <dbReference type="Proteomes" id="UP000294881"/>
    </source>
</evidence>
<evidence type="ECO:0000259" key="11">
    <source>
        <dbReference type="PROSITE" id="PS50109"/>
    </source>
</evidence>
<keyword evidence="6" id="KW-0808">Transferase</keyword>
<dbReference type="GO" id="GO:0000155">
    <property type="term" value="F:phosphorelay sensor kinase activity"/>
    <property type="evidence" value="ECO:0007669"/>
    <property type="project" value="InterPro"/>
</dbReference>
<dbReference type="Pfam" id="PF02518">
    <property type="entry name" value="HATPase_c"/>
    <property type="match status" value="1"/>
</dbReference>
<keyword evidence="13" id="KW-1185">Reference proteome</keyword>
<evidence type="ECO:0000256" key="5">
    <source>
        <dbReference type="ARBA" id="ARBA00022553"/>
    </source>
</evidence>
<keyword evidence="10" id="KW-0812">Transmembrane</keyword>
<dbReference type="InterPro" id="IPR003594">
    <property type="entry name" value="HATPase_dom"/>
</dbReference>
<comment type="subcellular location">
    <subcellularLocation>
        <location evidence="2">Cell membrane</location>
        <topology evidence="2">Multi-pass membrane protein</topology>
    </subcellularLocation>
</comment>
<feature type="transmembrane region" description="Helical" evidence="10">
    <location>
        <begin position="160"/>
        <end position="179"/>
    </location>
</feature>
<evidence type="ECO:0000256" key="6">
    <source>
        <dbReference type="ARBA" id="ARBA00022679"/>
    </source>
</evidence>
<dbReference type="PANTHER" id="PTHR44936">
    <property type="entry name" value="SENSOR PROTEIN CREC"/>
    <property type="match status" value="1"/>
</dbReference>
<evidence type="ECO:0000256" key="7">
    <source>
        <dbReference type="ARBA" id="ARBA00022741"/>
    </source>
</evidence>
<dbReference type="InterPro" id="IPR004358">
    <property type="entry name" value="Sig_transdc_His_kin-like_C"/>
</dbReference>
<feature type="transmembrane region" description="Helical" evidence="10">
    <location>
        <begin position="78"/>
        <end position="96"/>
    </location>
</feature>
<evidence type="ECO:0000256" key="3">
    <source>
        <dbReference type="ARBA" id="ARBA00012438"/>
    </source>
</evidence>
<dbReference type="CDD" id="cd00082">
    <property type="entry name" value="HisKA"/>
    <property type="match status" value="1"/>
</dbReference>
<keyword evidence="8 12" id="KW-0418">Kinase</keyword>
<evidence type="ECO:0000313" key="12">
    <source>
        <dbReference type="EMBL" id="TCO15095.1"/>
    </source>
</evidence>
<protein>
    <recommendedName>
        <fullName evidence="3">histidine kinase</fullName>
        <ecNumber evidence="3">2.7.13.3</ecNumber>
    </recommendedName>
</protein>
<dbReference type="RefSeq" id="WP_132003072.1">
    <property type="nucleotide sequence ID" value="NZ_JBHUNN010000002.1"/>
</dbReference>
<proteinExistence type="predicted"/>
<dbReference type="InterPro" id="IPR003661">
    <property type="entry name" value="HisK_dim/P_dom"/>
</dbReference>
<comment type="caution">
    <text evidence="12">The sequence shown here is derived from an EMBL/GenBank/DDBJ whole genome shotgun (WGS) entry which is preliminary data.</text>
</comment>
<keyword evidence="10" id="KW-1133">Transmembrane helix</keyword>
<dbReference type="GO" id="GO:0005524">
    <property type="term" value="F:ATP binding"/>
    <property type="evidence" value="ECO:0007669"/>
    <property type="project" value="UniProtKB-KW"/>
</dbReference>
<dbReference type="AlphaFoldDB" id="A0A4R2GXA3"/>
<dbReference type="InterPro" id="IPR050980">
    <property type="entry name" value="2C_sensor_his_kinase"/>
</dbReference>
<dbReference type="PROSITE" id="PS50109">
    <property type="entry name" value="HIS_KIN"/>
    <property type="match status" value="1"/>
</dbReference>
<evidence type="ECO:0000256" key="4">
    <source>
        <dbReference type="ARBA" id="ARBA00022475"/>
    </source>
</evidence>
<dbReference type="Gene3D" id="3.30.565.10">
    <property type="entry name" value="Histidine kinase-like ATPase, C-terminal domain"/>
    <property type="match status" value="1"/>
</dbReference>
<gene>
    <name evidence="12" type="ORF">EV666_10271</name>
</gene>